<protein>
    <submittedName>
        <fullName evidence="2">Uncharacterized protein</fullName>
    </submittedName>
</protein>
<feature type="transmembrane region" description="Helical" evidence="1">
    <location>
        <begin position="139"/>
        <end position="163"/>
    </location>
</feature>
<feature type="transmembrane region" description="Helical" evidence="1">
    <location>
        <begin position="70"/>
        <end position="93"/>
    </location>
</feature>
<keyword evidence="1" id="KW-0812">Transmembrane</keyword>
<feature type="transmembrane region" description="Helical" evidence="1">
    <location>
        <begin position="12"/>
        <end position="33"/>
    </location>
</feature>
<evidence type="ECO:0000256" key="1">
    <source>
        <dbReference type="SAM" id="Phobius"/>
    </source>
</evidence>
<keyword evidence="1" id="KW-0472">Membrane</keyword>
<keyword evidence="1" id="KW-1133">Transmembrane helix</keyword>
<sequence>MGIVFLVSLTKLLFSAAVIIFSAASLGLPIKAFPPHSLNLSLYSAFRLYSAFLFPNGYLSCPFNFGSCHAHFIVMLAFGCPLACFLVPSFLFLPHAPADLMLYLVCNLTVFSLSLFSRLNLLKSHLVPNLLLGHSVVGLLSLWVTLLLFLTVSAPCVALYNLCFNPFFKLLLPPLFFNFSLLFMALVLDPSKLPVSLTISQPLSLLHYL</sequence>
<reference evidence="2 3" key="1">
    <citation type="submission" date="2024-03" db="EMBL/GenBank/DDBJ databases">
        <title>A high-quality draft genome sequence of Diaporthe vaccinii, a causative agent of upright dieback and viscid rot disease in cranberry plants.</title>
        <authorList>
            <person name="Sarrasin M."/>
            <person name="Lang B.F."/>
            <person name="Burger G."/>
        </authorList>
    </citation>
    <scope>NUCLEOTIDE SEQUENCE [LARGE SCALE GENOMIC DNA]</scope>
    <source>
        <strain evidence="2 3">IS7</strain>
    </source>
</reference>
<proteinExistence type="predicted"/>
<organism evidence="2 3">
    <name type="scientific">Diaporthe vaccinii</name>
    <dbReference type="NCBI Taxonomy" id="105482"/>
    <lineage>
        <taxon>Eukaryota</taxon>
        <taxon>Fungi</taxon>
        <taxon>Dikarya</taxon>
        <taxon>Ascomycota</taxon>
        <taxon>Pezizomycotina</taxon>
        <taxon>Sordariomycetes</taxon>
        <taxon>Sordariomycetidae</taxon>
        <taxon>Diaporthales</taxon>
        <taxon>Diaporthaceae</taxon>
        <taxon>Diaporthe</taxon>
        <taxon>Diaporthe eres species complex</taxon>
    </lineage>
</organism>
<feature type="transmembrane region" description="Helical" evidence="1">
    <location>
        <begin position="170"/>
        <end position="188"/>
    </location>
</feature>
<feature type="transmembrane region" description="Helical" evidence="1">
    <location>
        <begin position="100"/>
        <end position="119"/>
    </location>
</feature>
<comment type="caution">
    <text evidence="2">The sequence shown here is derived from an EMBL/GenBank/DDBJ whole genome shotgun (WGS) entry which is preliminary data.</text>
</comment>
<evidence type="ECO:0000313" key="2">
    <source>
        <dbReference type="EMBL" id="KAL2289957.1"/>
    </source>
</evidence>
<dbReference type="EMBL" id="JBAWTH010000011">
    <property type="protein sequence ID" value="KAL2289957.1"/>
    <property type="molecule type" value="Genomic_DNA"/>
</dbReference>
<keyword evidence="3" id="KW-1185">Reference proteome</keyword>
<accession>A0ABR4F5I9</accession>
<name>A0ABR4F5I9_9PEZI</name>
<evidence type="ECO:0000313" key="3">
    <source>
        <dbReference type="Proteomes" id="UP001600888"/>
    </source>
</evidence>
<dbReference type="Proteomes" id="UP001600888">
    <property type="component" value="Unassembled WGS sequence"/>
</dbReference>
<gene>
    <name evidence="2" type="ORF">FJTKL_01235</name>
</gene>